<dbReference type="SUPFAM" id="SSF51055">
    <property type="entry name" value="Carbohydrate binding domain"/>
    <property type="match status" value="2"/>
</dbReference>
<sequence length="563" mass="61779">MLTPRSCALRRLTSRTSSSHLSYSIAMSRRSMGARGIFGDGECMAKWFPGRRLSWLRLSVLVVVISGLVGGSLYGWTRWQDERTATEREHWFDAYVDVTATPSYAFESPDTDEQRNVVLAFIVASHDDVCAPAWGGVYQLDEAESALDLDRRLARLRLLGGSAMVSFGGQANSDLSLTCQDHDALVDGYASVVERYELGSIDMDIEGGLLADEEAVTRQAAAIADVQDSRRPDGGLDVWLTLPVAPDGLTFEGLRTVRTYLAAGVDLAGINAMTMNYNSGSSRSLIATIEDSLEAVQGQIRSLYQEVGAPIGDATAWSRVSATPMIGQNDVRNEVFGLADAQRLAEFAAERGMVRMSMWSQNRDRQCGGNWPDPKVISDSCSGVDQKVGEFANTLRTERPGEISQFAEAVPVRPDEIPEDDPETSPYPIWNTDAAYPADTKVVWHRSVYEAKWWTQGEQPDMPVESGAQPWRLLGPVLPGETPVDRPELPEDAYPAWQKSTEYERGSHVVFAGTGYVAKWWTQGDSPDAALVRPDDSPWRQLTDAEVLAVLGGDEDPEDPSGE</sequence>
<evidence type="ECO:0000256" key="1">
    <source>
        <dbReference type="ARBA" id="ARBA00022801"/>
    </source>
</evidence>
<dbReference type="KEGG" id="ltr:EVS81_14035"/>
<dbReference type="Proteomes" id="UP000289260">
    <property type="component" value="Chromosome"/>
</dbReference>
<dbReference type="GO" id="GO:0005975">
    <property type="term" value="P:carbohydrate metabolic process"/>
    <property type="evidence" value="ECO:0007669"/>
    <property type="project" value="InterPro"/>
</dbReference>
<dbReference type="OrthoDB" id="99456at2"/>
<dbReference type="InterPro" id="IPR052750">
    <property type="entry name" value="GH18_Chitinase"/>
</dbReference>
<keyword evidence="1 4" id="KW-0378">Hydrolase</keyword>
<keyword evidence="2" id="KW-0812">Transmembrane</keyword>
<reference evidence="4 5" key="1">
    <citation type="submission" date="2019-02" db="EMBL/GenBank/DDBJ databases">
        <authorList>
            <person name="Sun L."/>
            <person name="Pan D."/>
            <person name="Wu X."/>
        </authorList>
    </citation>
    <scope>NUCLEOTIDE SEQUENCE [LARGE SCALE GENOMIC DNA]</scope>
    <source>
        <strain evidence="4 5">JW-1</strain>
    </source>
</reference>
<feature type="transmembrane region" description="Helical" evidence="2">
    <location>
        <begin position="55"/>
        <end position="76"/>
    </location>
</feature>
<dbReference type="PANTHER" id="PTHR42976">
    <property type="entry name" value="BIFUNCTIONAL CHITINASE/LYSOZYME-RELATED"/>
    <property type="match status" value="1"/>
</dbReference>
<dbReference type="InterPro" id="IPR036573">
    <property type="entry name" value="CBM_sf_5/12"/>
</dbReference>
<evidence type="ECO:0000313" key="4">
    <source>
        <dbReference type="EMBL" id="QBE49808.1"/>
    </source>
</evidence>
<dbReference type="SUPFAM" id="SSF51445">
    <property type="entry name" value="(Trans)glycosidases"/>
    <property type="match status" value="1"/>
</dbReference>
<dbReference type="Pfam" id="PF02839">
    <property type="entry name" value="CBM_5_12"/>
    <property type="match status" value="1"/>
</dbReference>
<name>A0A4P6KII1_9MICO</name>
<dbReference type="Gene3D" id="3.20.20.80">
    <property type="entry name" value="Glycosidases"/>
    <property type="match status" value="1"/>
</dbReference>
<keyword evidence="2" id="KW-1133">Transmembrane helix</keyword>
<proteinExistence type="predicted"/>
<dbReference type="GO" id="GO:0005576">
    <property type="term" value="C:extracellular region"/>
    <property type="evidence" value="ECO:0007669"/>
    <property type="project" value="InterPro"/>
</dbReference>
<evidence type="ECO:0000313" key="5">
    <source>
        <dbReference type="Proteomes" id="UP000289260"/>
    </source>
</evidence>
<feature type="domain" description="Chitin-binding type-3" evidence="3">
    <location>
        <begin position="427"/>
        <end position="474"/>
    </location>
</feature>
<dbReference type="AlphaFoldDB" id="A0A4P6KII1"/>
<dbReference type="CDD" id="cd06543">
    <property type="entry name" value="GH18_PF-ChiA-like"/>
    <property type="match status" value="1"/>
</dbReference>
<dbReference type="SMART" id="SM00495">
    <property type="entry name" value="ChtBD3"/>
    <property type="match status" value="2"/>
</dbReference>
<dbReference type="InterPro" id="IPR017853">
    <property type="entry name" value="GH"/>
</dbReference>
<accession>A0A4P6KII1</accession>
<feature type="domain" description="Chitin-binding type-3" evidence="3">
    <location>
        <begin position="494"/>
        <end position="542"/>
    </location>
</feature>
<dbReference type="GO" id="GO:0030246">
    <property type="term" value="F:carbohydrate binding"/>
    <property type="evidence" value="ECO:0007669"/>
    <property type="project" value="InterPro"/>
</dbReference>
<evidence type="ECO:0000256" key="2">
    <source>
        <dbReference type="SAM" id="Phobius"/>
    </source>
</evidence>
<organism evidence="4 5">
    <name type="scientific">Leucobacter triazinivorans</name>
    <dbReference type="NCBI Taxonomy" id="1784719"/>
    <lineage>
        <taxon>Bacteria</taxon>
        <taxon>Bacillati</taxon>
        <taxon>Actinomycetota</taxon>
        <taxon>Actinomycetes</taxon>
        <taxon>Micrococcales</taxon>
        <taxon>Microbacteriaceae</taxon>
        <taxon>Leucobacter</taxon>
    </lineage>
</organism>
<dbReference type="PANTHER" id="PTHR42976:SF1">
    <property type="entry name" value="GH18 DOMAIN-CONTAINING PROTEIN-RELATED"/>
    <property type="match status" value="1"/>
</dbReference>
<protein>
    <submittedName>
        <fullName evidence="4">Glycosyl hydrolase family 18</fullName>
    </submittedName>
</protein>
<dbReference type="GO" id="GO:0004553">
    <property type="term" value="F:hydrolase activity, hydrolyzing O-glycosyl compounds"/>
    <property type="evidence" value="ECO:0007669"/>
    <property type="project" value="InterPro"/>
</dbReference>
<keyword evidence="2" id="KW-0472">Membrane</keyword>
<evidence type="ECO:0000259" key="3">
    <source>
        <dbReference type="SMART" id="SM00495"/>
    </source>
</evidence>
<dbReference type="Gene3D" id="2.10.10.20">
    <property type="entry name" value="Carbohydrate-binding module superfamily 5/12"/>
    <property type="match status" value="2"/>
</dbReference>
<dbReference type="CDD" id="cd12215">
    <property type="entry name" value="ChiC_BD"/>
    <property type="match status" value="2"/>
</dbReference>
<dbReference type="EMBL" id="CP035806">
    <property type="protein sequence ID" value="QBE49808.1"/>
    <property type="molecule type" value="Genomic_DNA"/>
</dbReference>
<gene>
    <name evidence="4" type="ORF">EVS81_14035</name>
</gene>
<keyword evidence="5" id="KW-1185">Reference proteome</keyword>
<dbReference type="InterPro" id="IPR003610">
    <property type="entry name" value="CBM5/12"/>
</dbReference>